<organism evidence="3 4">
    <name type="scientific">Trichuris muris</name>
    <name type="common">Mouse whipworm</name>
    <dbReference type="NCBI Taxonomy" id="70415"/>
    <lineage>
        <taxon>Eukaryota</taxon>
        <taxon>Metazoa</taxon>
        <taxon>Ecdysozoa</taxon>
        <taxon>Nematoda</taxon>
        <taxon>Enoplea</taxon>
        <taxon>Dorylaimia</taxon>
        <taxon>Trichinellida</taxon>
        <taxon>Trichuridae</taxon>
        <taxon>Trichuris</taxon>
    </lineage>
</organism>
<dbReference type="Pfam" id="PF01984">
    <property type="entry name" value="dsDNA_bind"/>
    <property type="match status" value="1"/>
</dbReference>
<reference evidence="4" key="2">
    <citation type="submission" date="2019-12" db="UniProtKB">
        <authorList>
            <consortium name="WormBaseParasite"/>
        </authorList>
    </citation>
    <scope>IDENTIFICATION</scope>
</reference>
<keyword evidence="3" id="KW-1185">Reference proteome</keyword>
<protein>
    <submittedName>
        <fullName evidence="4">Programmed cell death protein 5</fullName>
    </submittedName>
</protein>
<feature type="region of interest" description="Disordered" evidence="2">
    <location>
        <begin position="1"/>
        <end position="26"/>
    </location>
</feature>
<comment type="similarity">
    <text evidence="1">Belongs to the PDCD5 family.</text>
</comment>
<accession>A0A5S6R2X9</accession>
<evidence type="ECO:0000313" key="4">
    <source>
        <dbReference type="WBParaSite" id="TMUE_3000013659.1"/>
    </source>
</evidence>
<dbReference type="AlphaFoldDB" id="A0A5S6R2X9"/>
<dbReference type="WBParaSite" id="TMUE_3000013659.2">
    <property type="protein sequence ID" value="TMUE_3000013659.2"/>
    <property type="gene ID" value="WBGene00291158"/>
</dbReference>
<dbReference type="GO" id="GO:0005829">
    <property type="term" value="C:cytosol"/>
    <property type="evidence" value="ECO:0007669"/>
    <property type="project" value="TreeGrafter"/>
</dbReference>
<dbReference type="PANTHER" id="PTHR10840:SF0">
    <property type="entry name" value="PROGRAMMED CELL DEATH PROTEIN 5"/>
    <property type="match status" value="1"/>
</dbReference>
<evidence type="ECO:0000256" key="2">
    <source>
        <dbReference type="SAM" id="MobiDB-lite"/>
    </source>
</evidence>
<dbReference type="STRING" id="70415.A0A5S6R2X9"/>
<dbReference type="PANTHER" id="PTHR10840">
    <property type="entry name" value="PROGRAMMED CELL DEATH PROTEIN 5"/>
    <property type="match status" value="1"/>
</dbReference>
<proteinExistence type="inferred from homology"/>
<dbReference type="PIRSF" id="PIRSF015730">
    <property type="entry name" value="TFAR19"/>
    <property type="match status" value="1"/>
</dbReference>
<dbReference type="Proteomes" id="UP000046395">
    <property type="component" value="Unassembled WGS sequence"/>
</dbReference>
<evidence type="ECO:0000313" key="3">
    <source>
        <dbReference type="Proteomes" id="UP000046395"/>
    </source>
</evidence>
<reference evidence="3" key="1">
    <citation type="submission" date="2014-03" db="EMBL/GenBank/DDBJ databases">
        <title>The whipworm genome and dual-species transcriptomics of an intimate host-pathogen interaction.</title>
        <authorList>
            <person name="Foth B.J."/>
            <person name="Tsai I.J."/>
            <person name="Reid A.J."/>
            <person name="Bancroft A.J."/>
            <person name="Nichol S."/>
            <person name="Tracey A."/>
            <person name="Holroyd N."/>
            <person name="Cotton J.A."/>
            <person name="Stanley E.J."/>
            <person name="Zarowiecki M."/>
            <person name="Liu J.Z."/>
            <person name="Huckvale T."/>
            <person name="Cooper P.J."/>
            <person name="Grencis R.K."/>
            <person name="Berriman M."/>
        </authorList>
    </citation>
    <scope>NUCLEOTIDE SEQUENCE [LARGE SCALE GENOMIC DNA]</scope>
    <source>
        <strain evidence="3">Edinburgh</strain>
    </source>
</reference>
<dbReference type="WBParaSite" id="TMUE_3000013659.1">
    <property type="protein sequence ID" value="TMUE_3000013659.1"/>
    <property type="gene ID" value="WBGene00291158"/>
</dbReference>
<dbReference type="GO" id="GO:0005634">
    <property type="term" value="C:nucleus"/>
    <property type="evidence" value="ECO:0007669"/>
    <property type="project" value="TreeGrafter"/>
</dbReference>
<evidence type="ECO:0000256" key="1">
    <source>
        <dbReference type="ARBA" id="ARBA00010490"/>
    </source>
</evidence>
<dbReference type="InterPro" id="IPR036883">
    <property type="entry name" value="PDCD5-like_sf"/>
</dbReference>
<dbReference type="GO" id="GO:0003677">
    <property type="term" value="F:DNA binding"/>
    <property type="evidence" value="ECO:0007669"/>
    <property type="project" value="InterPro"/>
</dbReference>
<sequence length="116" mass="13060">MQKGAQPLGEANNTNESPEVREQKEKAEEFRKWALSQCLDQEARSRLSTLALAKPEKAKAVESLIIQMAQCGRIRGKLGDAEFKSLLDSVNARFHEPQVSVKFDRRRTALDSDDES</sequence>
<dbReference type="SUPFAM" id="SSF46950">
    <property type="entry name" value="Double-stranded DNA-binding domain"/>
    <property type="match status" value="1"/>
</dbReference>
<dbReference type="InterPro" id="IPR002836">
    <property type="entry name" value="PDCD5-like"/>
</dbReference>
<name>A0A5S6R2X9_TRIMR</name>
<dbReference type="Gene3D" id="1.10.8.140">
    <property type="entry name" value="PDCD5-like"/>
    <property type="match status" value="1"/>
</dbReference>